<evidence type="ECO:0000313" key="10">
    <source>
        <dbReference type="Proteomes" id="UP000830671"/>
    </source>
</evidence>
<dbReference type="KEGG" id="clup:CLUP02_05532"/>
<evidence type="ECO:0000259" key="7">
    <source>
        <dbReference type="PROSITE" id="PS50097"/>
    </source>
</evidence>
<feature type="compositionally biased region" description="Basic residues" evidence="6">
    <location>
        <begin position="833"/>
        <end position="845"/>
    </location>
</feature>
<dbReference type="Gene3D" id="3.40.50.300">
    <property type="entry name" value="P-loop containing nucleotide triphosphate hydrolases"/>
    <property type="match status" value="1"/>
</dbReference>
<reference evidence="9" key="1">
    <citation type="journal article" date="2021" name="Mol. Plant Microbe Interact.">
        <title>Complete Genome Sequence of the Plant-Pathogenic Fungus Colletotrichum lupini.</title>
        <authorList>
            <person name="Baroncelli R."/>
            <person name="Pensec F."/>
            <person name="Da Lio D."/>
            <person name="Boufleur T."/>
            <person name="Vicente I."/>
            <person name="Sarrocco S."/>
            <person name="Picot A."/>
            <person name="Baraldi E."/>
            <person name="Sukno S."/>
            <person name="Thon M."/>
            <person name="Le Floch G."/>
        </authorList>
    </citation>
    <scope>NUCLEOTIDE SEQUENCE</scope>
    <source>
        <strain evidence="9">IMI 504893</strain>
    </source>
</reference>
<evidence type="ECO:0000259" key="8">
    <source>
        <dbReference type="PROSITE" id="PS51194"/>
    </source>
</evidence>
<evidence type="ECO:0000256" key="1">
    <source>
        <dbReference type="ARBA" id="ARBA00022741"/>
    </source>
</evidence>
<dbReference type="Gene3D" id="1.10.3380.20">
    <property type="match status" value="1"/>
</dbReference>
<keyword evidence="2" id="KW-0378">Hydrolase</keyword>
<dbReference type="InterPro" id="IPR046931">
    <property type="entry name" value="HTH_61"/>
</dbReference>
<sequence length="1113" mass="124812">MLQAGLTTEERDIIANAYDAGTLKVCVATCSLAAGINLPARRVILHNARMGRDFVGPSMLRQMRGRAGRKGKDEVGETYLCCRKDDLEQVVDLMHAEIPQITSGLMTDRKRIQRALLEVIAIRLATSRDALDEYITKTLLSHSGPLESLQDCVEVSLRNLTNMGFVSVDDCENYQPTKLGRAIVASALDPEDGVFIHKELERALQAFVMDGEMHILYTFTPVQDSGININWQVFRNEMDNMDESGHRVLGFLGLKRAVINRLAQGSALKETTAEEKEVVRVHRRFYMAFQLRDLCNEMPIHVVARKYDVPRGAVQTLSQTCNGFAAGMVKFCEYMDWGVMSAALDHFSDRLRAGAKADLLALAKITFVKSRTARVFWENGFRSIAAIANADPNELLPILMQAQPSKLRIKEQESIKYEGKLMAKARVISDSANRLWRKSNRETYRRRWWTVVGNGWSGLQHALYLQLGSTAAVTKLMRMHAVAHPPIIEGRSHRYSGSPWLLSGLTSRDFGTRPFITWHPQYGAAFACTPTATDCIGSRPRNGKPSANPGWHLTCNRFFYATTQPFMRELHSRGDGKSKESDSVVGGRAQKARDQQRSDSHRPPSYPPSSVFGCSLSPKCALMFLSLLLVFVFSWFFDSTCSFSLLVTCYSSSENKIVSAGGSSADADDAVRTLGDVMRARPTGFPDVVVIDQTHEENERKDDPSPSEDLWLSSADGRYSSTIVPLRVGRAPNQEIFHVHRNILLATEYFRKALCGDFREAEAQSMDFPEEDPAIFHFLVAFLYQRSFIPIKPAASALAVEASERGKAQDSGYRSESESEVSSSEASEASARSRIRAQRRQRRRERQWDRMNRKQPGTHRPDCRCPRCTTTIGSPCWNCGVGRARPIPGHLPPHIINPMPPVRPLGLQPHSRRRSRQQVITPPESTPSVGLPVSTNDEYADGDRIRGQDMRTFLLTYELSLEVYIVANKFLMDDFKTAIQRHCIDMLESAGPDAAQSIVLQLCSKLYAGVPESDPLLRMIFARVGFLQPLLWQRAPQFTSEFLIGHPEVAALMLRETAIRREEDLGSRALPSMERATHPHVMPMWPVAPPMHPHMRPPPPPPPHHWHPGPFGV</sequence>
<feature type="domain" description="Helicase C-terminal" evidence="8">
    <location>
        <begin position="1"/>
        <end position="120"/>
    </location>
</feature>
<dbReference type="RefSeq" id="XP_049141681.1">
    <property type="nucleotide sequence ID" value="XM_049284538.1"/>
</dbReference>
<name>A0A9Q8SNB6_9PEZI</name>
<dbReference type="EMBL" id="CP019475">
    <property type="protein sequence ID" value="UQC80050.1"/>
    <property type="molecule type" value="Genomic_DNA"/>
</dbReference>
<dbReference type="PROSITE" id="PS50097">
    <property type="entry name" value="BTB"/>
    <property type="match status" value="1"/>
</dbReference>
<comment type="catalytic activity">
    <reaction evidence="5">
        <text>ATP + H2O = ADP + phosphate + H(+)</text>
        <dbReference type="Rhea" id="RHEA:13065"/>
        <dbReference type="ChEBI" id="CHEBI:15377"/>
        <dbReference type="ChEBI" id="CHEBI:15378"/>
        <dbReference type="ChEBI" id="CHEBI:30616"/>
        <dbReference type="ChEBI" id="CHEBI:43474"/>
        <dbReference type="ChEBI" id="CHEBI:456216"/>
        <dbReference type="EC" id="5.6.2.4"/>
    </reaction>
</comment>
<evidence type="ECO:0000256" key="6">
    <source>
        <dbReference type="SAM" id="MobiDB-lite"/>
    </source>
</evidence>
<dbReference type="InterPro" id="IPR027417">
    <property type="entry name" value="P-loop_NTPase"/>
</dbReference>
<keyword evidence="3 9" id="KW-0347">Helicase</keyword>
<dbReference type="AlphaFoldDB" id="A0A9Q8SNB6"/>
<dbReference type="Gene3D" id="3.30.710.10">
    <property type="entry name" value="Potassium Channel Kv1.1, Chain A"/>
    <property type="match status" value="1"/>
</dbReference>
<dbReference type="SUPFAM" id="SSF158702">
    <property type="entry name" value="Sec63 N-terminal domain-like"/>
    <property type="match status" value="1"/>
</dbReference>
<dbReference type="InterPro" id="IPR011333">
    <property type="entry name" value="SKP1/BTB/POZ_sf"/>
</dbReference>
<dbReference type="GO" id="GO:0005524">
    <property type="term" value="F:ATP binding"/>
    <property type="evidence" value="ECO:0007669"/>
    <property type="project" value="UniProtKB-KW"/>
</dbReference>
<feature type="domain" description="BTB" evidence="7">
    <location>
        <begin position="722"/>
        <end position="784"/>
    </location>
</feature>
<dbReference type="GO" id="GO:0043138">
    <property type="term" value="F:3'-5' DNA helicase activity"/>
    <property type="evidence" value="ECO:0007669"/>
    <property type="project" value="UniProtKB-EC"/>
</dbReference>
<feature type="compositionally biased region" description="Low complexity" evidence="6">
    <location>
        <begin position="820"/>
        <end position="832"/>
    </location>
</feature>
<keyword evidence="1" id="KW-0547">Nucleotide-binding</keyword>
<feature type="compositionally biased region" description="Basic and acidic residues" evidence="6">
    <location>
        <begin position="805"/>
        <end position="817"/>
    </location>
</feature>
<dbReference type="SMART" id="SM00490">
    <property type="entry name" value="HELICc"/>
    <property type="match status" value="1"/>
</dbReference>
<dbReference type="PROSITE" id="PS51194">
    <property type="entry name" value="HELICASE_CTER"/>
    <property type="match status" value="1"/>
</dbReference>
<evidence type="ECO:0000256" key="5">
    <source>
        <dbReference type="ARBA" id="ARBA00048988"/>
    </source>
</evidence>
<dbReference type="SUPFAM" id="SSF52540">
    <property type="entry name" value="P-loop containing nucleoside triphosphate hydrolases"/>
    <property type="match status" value="1"/>
</dbReference>
<dbReference type="Pfam" id="PF25453">
    <property type="entry name" value="DUF7898"/>
    <property type="match status" value="1"/>
</dbReference>
<dbReference type="SUPFAM" id="SSF46785">
    <property type="entry name" value="Winged helix' DNA-binding domain"/>
    <property type="match status" value="1"/>
</dbReference>
<evidence type="ECO:0000256" key="3">
    <source>
        <dbReference type="ARBA" id="ARBA00022806"/>
    </source>
</evidence>
<dbReference type="InterPro" id="IPR036390">
    <property type="entry name" value="WH_DNA-bd_sf"/>
</dbReference>
<keyword evidence="4" id="KW-0067">ATP-binding</keyword>
<accession>A0A9Q8SNB6</accession>
<evidence type="ECO:0000256" key="4">
    <source>
        <dbReference type="ARBA" id="ARBA00022840"/>
    </source>
</evidence>
<dbReference type="GeneID" id="73339548"/>
<feature type="region of interest" description="Disordered" evidence="6">
    <location>
        <begin position="908"/>
        <end position="938"/>
    </location>
</feature>
<dbReference type="Pfam" id="PF20470">
    <property type="entry name" value="HTH_61"/>
    <property type="match status" value="1"/>
</dbReference>
<proteinExistence type="predicted"/>
<organism evidence="9 10">
    <name type="scientific">Colletotrichum lupini</name>
    <dbReference type="NCBI Taxonomy" id="145971"/>
    <lineage>
        <taxon>Eukaryota</taxon>
        <taxon>Fungi</taxon>
        <taxon>Dikarya</taxon>
        <taxon>Ascomycota</taxon>
        <taxon>Pezizomycotina</taxon>
        <taxon>Sordariomycetes</taxon>
        <taxon>Hypocreomycetidae</taxon>
        <taxon>Glomerellales</taxon>
        <taxon>Glomerellaceae</taxon>
        <taxon>Colletotrichum</taxon>
        <taxon>Colletotrichum acutatum species complex</taxon>
    </lineage>
</organism>
<dbReference type="InterPro" id="IPR057220">
    <property type="entry name" value="DUF7898"/>
</dbReference>
<feature type="compositionally biased region" description="Basic and acidic residues" evidence="6">
    <location>
        <begin position="591"/>
        <end position="602"/>
    </location>
</feature>
<dbReference type="PANTHER" id="PTHR47961:SF6">
    <property type="entry name" value="DNA-DIRECTED DNA POLYMERASE"/>
    <property type="match status" value="1"/>
</dbReference>
<dbReference type="SUPFAM" id="SSF54695">
    <property type="entry name" value="POZ domain"/>
    <property type="match status" value="1"/>
</dbReference>
<dbReference type="InterPro" id="IPR050474">
    <property type="entry name" value="Hel308_SKI2-like"/>
</dbReference>
<dbReference type="Pfam" id="PF21099">
    <property type="entry name" value="POLQ_helical"/>
    <property type="match status" value="1"/>
</dbReference>
<dbReference type="Pfam" id="PF00651">
    <property type="entry name" value="BTB"/>
    <property type="match status" value="1"/>
</dbReference>
<protein>
    <submittedName>
        <fullName evidence="9">DEAD/DEAH box helicase</fullName>
    </submittedName>
</protein>
<dbReference type="PANTHER" id="PTHR47961">
    <property type="entry name" value="DNA POLYMERASE THETA, PUTATIVE (AFU_ORTHOLOGUE AFUA_1G05260)-RELATED"/>
    <property type="match status" value="1"/>
</dbReference>
<keyword evidence="10" id="KW-1185">Reference proteome</keyword>
<dbReference type="Pfam" id="PF00271">
    <property type="entry name" value="Helicase_C"/>
    <property type="match status" value="1"/>
</dbReference>
<gene>
    <name evidence="9" type="ORF">CLUP02_05532</name>
</gene>
<evidence type="ECO:0000256" key="2">
    <source>
        <dbReference type="ARBA" id="ARBA00022801"/>
    </source>
</evidence>
<feature type="compositionally biased region" description="Basic and acidic residues" evidence="6">
    <location>
        <begin position="570"/>
        <end position="582"/>
    </location>
</feature>
<dbReference type="InterPro" id="IPR000210">
    <property type="entry name" value="BTB/POZ_dom"/>
</dbReference>
<dbReference type="InterPro" id="IPR048960">
    <property type="entry name" value="POLQ-like_helical"/>
</dbReference>
<dbReference type="Proteomes" id="UP000830671">
    <property type="component" value="Chromosome 3"/>
</dbReference>
<dbReference type="GO" id="GO:0016787">
    <property type="term" value="F:hydrolase activity"/>
    <property type="evidence" value="ECO:0007669"/>
    <property type="project" value="UniProtKB-KW"/>
</dbReference>
<dbReference type="FunFam" id="1.10.3380.20:FF:000005">
    <property type="entry name" value="DNA-directed DNA polymerase theta, putative"/>
    <property type="match status" value="1"/>
</dbReference>
<dbReference type="InterPro" id="IPR001650">
    <property type="entry name" value="Helicase_C-like"/>
</dbReference>
<dbReference type="CDD" id="cd18186">
    <property type="entry name" value="BTB_POZ_ZBTB_KLHL-like"/>
    <property type="match status" value="1"/>
</dbReference>
<feature type="region of interest" description="Disordered" evidence="6">
    <location>
        <begin position="805"/>
        <end position="865"/>
    </location>
</feature>
<feature type="region of interest" description="Disordered" evidence="6">
    <location>
        <begin position="570"/>
        <end position="609"/>
    </location>
</feature>
<evidence type="ECO:0000313" key="9">
    <source>
        <dbReference type="EMBL" id="UQC80050.1"/>
    </source>
</evidence>